<dbReference type="Proteomes" id="UP000316921">
    <property type="component" value="Chromosome"/>
</dbReference>
<evidence type="ECO:0000313" key="2">
    <source>
        <dbReference type="EMBL" id="QDU68448.1"/>
    </source>
</evidence>
<dbReference type="SMART" id="SM00567">
    <property type="entry name" value="EZ_HEAT"/>
    <property type="match status" value="5"/>
</dbReference>
<name>A0A518BN87_9BACT</name>
<dbReference type="Gene3D" id="1.25.10.10">
    <property type="entry name" value="Leucine-rich Repeat Variant"/>
    <property type="match status" value="2"/>
</dbReference>
<dbReference type="RefSeq" id="WP_145067458.1">
    <property type="nucleotide sequence ID" value="NZ_CP036287.1"/>
</dbReference>
<reference evidence="2 3" key="1">
    <citation type="submission" date="2019-02" db="EMBL/GenBank/DDBJ databases">
        <title>Deep-cultivation of Planctomycetes and their phenomic and genomic characterization uncovers novel biology.</title>
        <authorList>
            <person name="Wiegand S."/>
            <person name="Jogler M."/>
            <person name="Boedeker C."/>
            <person name="Pinto D."/>
            <person name="Vollmers J."/>
            <person name="Rivas-Marin E."/>
            <person name="Kohn T."/>
            <person name="Peeters S.H."/>
            <person name="Heuer A."/>
            <person name="Rast P."/>
            <person name="Oberbeckmann S."/>
            <person name="Bunk B."/>
            <person name="Jeske O."/>
            <person name="Meyerdierks A."/>
            <person name="Storesund J.E."/>
            <person name="Kallscheuer N."/>
            <person name="Luecker S."/>
            <person name="Lage O.M."/>
            <person name="Pohl T."/>
            <person name="Merkel B.J."/>
            <person name="Hornburger P."/>
            <person name="Mueller R.-W."/>
            <person name="Bruemmer F."/>
            <person name="Labrenz M."/>
            <person name="Spormann A.M."/>
            <person name="Op den Camp H."/>
            <person name="Overmann J."/>
            <person name="Amann R."/>
            <person name="Jetten M.S.M."/>
            <person name="Mascher T."/>
            <person name="Medema M.H."/>
            <person name="Devos D.P."/>
            <person name="Kaster A.-K."/>
            <person name="Ovreas L."/>
            <person name="Rohde M."/>
            <person name="Galperin M.Y."/>
            <person name="Jogler C."/>
        </authorList>
    </citation>
    <scope>NUCLEOTIDE SEQUENCE [LARGE SCALE GENOMIC DNA]</scope>
    <source>
        <strain evidence="2 3">Pla133</strain>
    </source>
</reference>
<dbReference type="InterPro" id="IPR016024">
    <property type="entry name" value="ARM-type_fold"/>
</dbReference>
<dbReference type="InterPro" id="IPR011989">
    <property type="entry name" value="ARM-like"/>
</dbReference>
<gene>
    <name evidence="2" type="ORF">Pla133_35450</name>
</gene>
<feature type="compositionally biased region" description="Basic and acidic residues" evidence="1">
    <location>
        <begin position="34"/>
        <end position="44"/>
    </location>
</feature>
<evidence type="ECO:0000313" key="3">
    <source>
        <dbReference type="Proteomes" id="UP000316921"/>
    </source>
</evidence>
<protein>
    <recommendedName>
        <fullName evidence="4">HEAT repeat protein</fullName>
    </recommendedName>
</protein>
<evidence type="ECO:0000256" key="1">
    <source>
        <dbReference type="SAM" id="MobiDB-lite"/>
    </source>
</evidence>
<dbReference type="InterPro" id="IPR004155">
    <property type="entry name" value="PBS_lyase_HEAT"/>
</dbReference>
<dbReference type="Pfam" id="PF13646">
    <property type="entry name" value="HEAT_2"/>
    <property type="match status" value="1"/>
</dbReference>
<dbReference type="SUPFAM" id="SSF48371">
    <property type="entry name" value="ARM repeat"/>
    <property type="match status" value="1"/>
</dbReference>
<feature type="region of interest" description="Disordered" evidence="1">
    <location>
        <begin position="32"/>
        <end position="75"/>
    </location>
</feature>
<dbReference type="KEGG" id="pbap:Pla133_35450"/>
<sequence length="1002" mass="107644">MRSSRSIYALAGWLVLAPLGAALQLDLPRQMNRARSDQGDRKSTGDLVLPRNRGTAEAPEATEAPTAEADRAPTLGDVVPTVGDAARAAELVASLAAMERYDSSDVAAIAAQLEVLGESGLRAARASLTLDATAPVVASARVLLRSGGSNDREALGVRLAGKLPGGAPAPLLEAIAAADPTFLDDATLVELLDHRQGAMRAAAQRVLEERSRAALLPSLMPALRSERTDTRVRALDLVAGVDDDAVVPLLFDRLDDESAQVAFRAAELLSEHPSESIVPKLCASVRSSTLLFRDSAYALLAIVEREDRAGVAILGDEYIPQLLENLRGPDPFVRSVAAVALAGIGFRSESREGTEWLDLEVPHQLVGTVMGDNFHADFGSVQLPARRRLARLTGERFGADGPAWARWWTANAKTFKARRATILVQPGDEGTLSVAVRGTVTGPEAFVLVGPQADEPEAMLGEVLYVGPEEALALTQLLAREGVFGRERLPGQYGSGGGLRTLEVAIAGQSKRFTFAGVVDEPWFDAVLTMARDLRDRNVWQRYYDSGEYATRREFWTTERGWWLEPRTELERQRRLKDLALGALSGALSGERDQLLEDLEELCRVDGALVFADFATLRVVLRKELIYGSRADRITGLALRAADGGQGVDPVLARELFDELYELFRETSMEGLKRTVAAAPVDLARDLSTDPRALARAIAAGRMATSAQPIDLALLRALLDDDQDLVQAAAVEAVGAAGLEDLRTEVLVRARIGPPVVRTAALRAAGQLGGEGARDAMMSALGADDATLQRAAVEGLAALRDPATAALLASFVRRGPGTPHYAPARAGLLALGERSWPELRQLAQSDRIEARREAGLLLSEQGAAEAAPTLIEVLLADPNDARVAHELAVLTCVDLREGGEPGRAWAAWWEHAVQDDALAWFRGAQERASIAAAPIGSLEGNGTREGALSLIETLSMDDPLLVERARRELSRLLGRVVQPPPASELRAEWRDLLRSEVESHFG</sequence>
<dbReference type="AlphaFoldDB" id="A0A518BN87"/>
<evidence type="ECO:0008006" key="4">
    <source>
        <dbReference type="Google" id="ProtNLM"/>
    </source>
</evidence>
<proteinExistence type="predicted"/>
<keyword evidence="3" id="KW-1185">Reference proteome</keyword>
<dbReference type="EMBL" id="CP036287">
    <property type="protein sequence ID" value="QDU68448.1"/>
    <property type="molecule type" value="Genomic_DNA"/>
</dbReference>
<feature type="compositionally biased region" description="Low complexity" evidence="1">
    <location>
        <begin position="55"/>
        <end position="67"/>
    </location>
</feature>
<accession>A0A518BN87</accession>
<organism evidence="2 3">
    <name type="scientific">Engelhardtia mirabilis</name>
    <dbReference type="NCBI Taxonomy" id="2528011"/>
    <lineage>
        <taxon>Bacteria</taxon>
        <taxon>Pseudomonadati</taxon>
        <taxon>Planctomycetota</taxon>
        <taxon>Planctomycetia</taxon>
        <taxon>Planctomycetia incertae sedis</taxon>
        <taxon>Engelhardtia</taxon>
    </lineage>
</organism>